<dbReference type="EMBL" id="AP014936">
    <property type="protein sequence ID" value="BAU47160.1"/>
    <property type="molecule type" value="Genomic_DNA"/>
</dbReference>
<keyword evidence="1" id="KW-1133">Transmembrane helix</keyword>
<name>A0A1B4V118_9GAMM</name>
<evidence type="ECO:0000313" key="2">
    <source>
        <dbReference type="EMBL" id="BAU47160.1"/>
    </source>
</evidence>
<accession>A0A1B4V118</accession>
<organism evidence="2 3">
    <name type="scientific">Sulfurifustis variabilis</name>
    <dbReference type="NCBI Taxonomy" id="1675686"/>
    <lineage>
        <taxon>Bacteria</taxon>
        <taxon>Pseudomonadati</taxon>
        <taxon>Pseudomonadota</taxon>
        <taxon>Gammaproteobacteria</taxon>
        <taxon>Acidiferrobacterales</taxon>
        <taxon>Acidiferrobacteraceae</taxon>
        <taxon>Sulfurifustis</taxon>
    </lineage>
</organism>
<dbReference type="KEGG" id="sva:SVA_0581"/>
<dbReference type="Proteomes" id="UP000218899">
    <property type="component" value="Chromosome"/>
</dbReference>
<gene>
    <name evidence="2" type="ORF">SVA_0581</name>
</gene>
<dbReference type="RefSeq" id="WP_169923942.1">
    <property type="nucleotide sequence ID" value="NZ_AP014936.1"/>
</dbReference>
<evidence type="ECO:0000256" key="1">
    <source>
        <dbReference type="SAM" id="Phobius"/>
    </source>
</evidence>
<keyword evidence="1" id="KW-0812">Transmembrane</keyword>
<feature type="transmembrane region" description="Helical" evidence="1">
    <location>
        <begin position="28"/>
        <end position="48"/>
    </location>
</feature>
<dbReference type="AlphaFoldDB" id="A0A1B4V118"/>
<keyword evidence="3" id="KW-1185">Reference proteome</keyword>
<protein>
    <submittedName>
        <fullName evidence="2">Uncharacterized protein</fullName>
    </submittedName>
</protein>
<evidence type="ECO:0000313" key="3">
    <source>
        <dbReference type="Proteomes" id="UP000218899"/>
    </source>
</evidence>
<keyword evidence="1" id="KW-0472">Membrane</keyword>
<reference evidence="2 3" key="1">
    <citation type="submission" date="2015-08" db="EMBL/GenBank/DDBJ databases">
        <title>Complete genome sequence of Sulfurifustis variabilis.</title>
        <authorList>
            <person name="Miura A."/>
            <person name="Kojima H."/>
            <person name="Fukui M."/>
        </authorList>
    </citation>
    <scope>NUCLEOTIDE SEQUENCE [LARGE SCALE GENOMIC DNA]</scope>
    <source>
        <strain evidence="3">skN76</strain>
    </source>
</reference>
<sequence length="53" mass="5592">MLKLGLWVATPSLVTFLASSNPVRLENALLIFALSVVALLMGIGPRIGDKAGR</sequence>
<proteinExistence type="predicted"/>